<proteinExistence type="predicted"/>
<evidence type="ECO:0000313" key="2">
    <source>
        <dbReference type="Proteomes" id="UP000270924"/>
    </source>
</evidence>
<organism evidence="1 2">
    <name type="scientific">Wuchereria bancrofti</name>
    <dbReference type="NCBI Taxonomy" id="6293"/>
    <lineage>
        <taxon>Eukaryota</taxon>
        <taxon>Metazoa</taxon>
        <taxon>Ecdysozoa</taxon>
        <taxon>Nematoda</taxon>
        <taxon>Chromadorea</taxon>
        <taxon>Rhabditida</taxon>
        <taxon>Spirurina</taxon>
        <taxon>Spiruromorpha</taxon>
        <taxon>Filarioidea</taxon>
        <taxon>Onchocercidae</taxon>
        <taxon>Wuchereria</taxon>
    </lineage>
</organism>
<accession>A0A3P7EI11</accession>
<reference evidence="1 2" key="1">
    <citation type="submission" date="2018-11" db="EMBL/GenBank/DDBJ databases">
        <authorList>
            <consortium name="Pathogen Informatics"/>
        </authorList>
    </citation>
    <scope>NUCLEOTIDE SEQUENCE [LARGE SCALE GENOMIC DNA]</scope>
</reference>
<dbReference type="InParanoid" id="A0A3P7EI11"/>
<name>A0A3P7EI11_WUCBA</name>
<dbReference type="EMBL" id="UYWW01008784">
    <property type="protein sequence ID" value="VDM16027.1"/>
    <property type="molecule type" value="Genomic_DNA"/>
</dbReference>
<protein>
    <submittedName>
        <fullName evidence="1">Uncharacterized protein</fullName>
    </submittedName>
</protein>
<keyword evidence="2" id="KW-1185">Reference proteome</keyword>
<evidence type="ECO:0000313" key="1">
    <source>
        <dbReference type="EMBL" id="VDM16027.1"/>
    </source>
</evidence>
<dbReference type="AlphaFoldDB" id="A0A3P7EI11"/>
<sequence>MSQYAIGTLVVSTLAPNKTTVEWRYIVFTTAFILMLCNRLFCWLCSVEPEPWALSIEQKFKIITMLKKIKSTRYSITINNFNHNKYLLEL</sequence>
<gene>
    <name evidence="1" type="ORF">WBA_LOCUS9235</name>
</gene>
<dbReference type="Proteomes" id="UP000270924">
    <property type="component" value="Unassembled WGS sequence"/>
</dbReference>
<dbReference type="OrthoDB" id="2985014at2759"/>